<comment type="caution">
    <text evidence="2">The sequence shown here is derived from an EMBL/GenBank/DDBJ whole genome shotgun (WGS) entry which is preliminary data.</text>
</comment>
<reference evidence="2 3" key="1">
    <citation type="submission" date="2017-10" db="EMBL/GenBank/DDBJ databases">
        <title>Novel microbial diversity and functional potential in the marine mammal oral microbiome.</title>
        <authorList>
            <person name="Dudek N.K."/>
            <person name="Sun C.L."/>
            <person name="Burstein D."/>
            <person name="Kantor R.S."/>
            <person name="Aliaga Goltsman D.S."/>
            <person name="Bik E.M."/>
            <person name="Thomas B.C."/>
            <person name="Banfield J.F."/>
            <person name="Relman D.A."/>
        </authorList>
    </citation>
    <scope>NUCLEOTIDE SEQUENCE [LARGE SCALE GENOMIC DNA]</scope>
    <source>
        <strain evidence="2">DOLJORAL78_47_202</strain>
    </source>
</reference>
<dbReference type="Pfam" id="PF25792">
    <property type="entry name" value="BREX_BrxC_helical"/>
    <property type="match status" value="1"/>
</dbReference>
<evidence type="ECO:0000313" key="2">
    <source>
        <dbReference type="EMBL" id="PIE63075.1"/>
    </source>
</evidence>
<accession>A0A2G6MSU5</accession>
<dbReference type="Proteomes" id="UP000231203">
    <property type="component" value="Unassembled WGS sequence"/>
</dbReference>
<evidence type="ECO:0000313" key="3">
    <source>
        <dbReference type="Proteomes" id="UP000231203"/>
    </source>
</evidence>
<gene>
    <name evidence="2" type="ORF">CSA25_02050</name>
</gene>
<dbReference type="AlphaFoldDB" id="A0A2G6MSU5"/>
<feature type="domain" description="Probable ATP-binding protein BrxC alpha-helical" evidence="1">
    <location>
        <begin position="138"/>
        <end position="226"/>
    </location>
</feature>
<sequence>MIPTRLIKKIELAPRQMTFGFDDSNTINLDFVYSFIETEYQTQGAVSLQLLIASQTIISKIPEPFDLLQAVFWLAEALKIHLYVAGQPVSPFQAKQMLLKDVESTIDLVINQPVDQNRFARAKDVADIFLPSLPKDLDQYTFSRAVANELESWHTRLTSYRKHPGQPDLPGKAWINNCLALIDRLLEKKDSHVILVALVKYQSNIPNLYDNVQILSDFYTRKHSFWITFSQADGRF</sequence>
<dbReference type="EMBL" id="PDTI01000017">
    <property type="protein sequence ID" value="PIE63075.1"/>
    <property type="molecule type" value="Genomic_DNA"/>
</dbReference>
<name>A0A2G6MSU5_9BACT</name>
<organism evidence="2 3">
    <name type="scientific">Desulfobacter postgatei</name>
    <dbReference type="NCBI Taxonomy" id="2293"/>
    <lineage>
        <taxon>Bacteria</taxon>
        <taxon>Pseudomonadati</taxon>
        <taxon>Thermodesulfobacteriota</taxon>
        <taxon>Desulfobacteria</taxon>
        <taxon>Desulfobacterales</taxon>
        <taxon>Desulfobacteraceae</taxon>
        <taxon>Desulfobacter</taxon>
    </lineage>
</organism>
<protein>
    <recommendedName>
        <fullName evidence="1">Probable ATP-binding protein BrxC alpha-helical domain-containing protein</fullName>
    </recommendedName>
</protein>
<evidence type="ECO:0000259" key="1">
    <source>
        <dbReference type="Pfam" id="PF25792"/>
    </source>
</evidence>
<proteinExistence type="predicted"/>
<dbReference type="InterPro" id="IPR058037">
    <property type="entry name" value="BREX_BrxC_helical"/>
</dbReference>